<dbReference type="EMBL" id="JBBPBN010000010">
    <property type="protein sequence ID" value="KAK9030740.1"/>
    <property type="molecule type" value="Genomic_DNA"/>
</dbReference>
<feature type="region of interest" description="Disordered" evidence="1">
    <location>
        <begin position="58"/>
        <end position="222"/>
    </location>
</feature>
<feature type="compositionally biased region" description="Low complexity" evidence="1">
    <location>
        <begin position="152"/>
        <end position="172"/>
    </location>
</feature>
<feature type="compositionally biased region" description="Low complexity" evidence="1">
    <location>
        <begin position="116"/>
        <end position="138"/>
    </location>
</feature>
<proteinExistence type="predicted"/>
<dbReference type="Proteomes" id="UP001396334">
    <property type="component" value="Unassembled WGS sequence"/>
</dbReference>
<feature type="compositionally biased region" description="Polar residues" evidence="1">
    <location>
        <begin position="210"/>
        <end position="222"/>
    </location>
</feature>
<protein>
    <submittedName>
        <fullName evidence="2">Uncharacterized protein</fullName>
    </submittedName>
</protein>
<feature type="compositionally biased region" description="Acidic residues" evidence="1">
    <location>
        <begin position="64"/>
        <end position="78"/>
    </location>
</feature>
<evidence type="ECO:0000256" key="1">
    <source>
        <dbReference type="SAM" id="MobiDB-lite"/>
    </source>
</evidence>
<name>A0ABR2T0A7_9ROSI</name>
<sequence length="222" mass="24410">MSGNLREKGTVGPKYDNPLEVKKLISDGDVLEMVINVPSDHYLHIYIVEVEHVIEPETRIESDSNSEDEEYEVDDESSTDQSKFSDSENELVSSEDEIFNVNVGFDSDEVELRPRTTPTSQATTTQIPSSTSTEPTQPNVFRWMPTPTVRTSQESSISHSSPSPTPIPTQASHSNVFSWMPTPGVPLSQDNSGSHLPQSPTPTPKPPSQDNCGSQSSPRIDP</sequence>
<evidence type="ECO:0000313" key="3">
    <source>
        <dbReference type="Proteomes" id="UP001396334"/>
    </source>
</evidence>
<organism evidence="2 3">
    <name type="scientific">Hibiscus sabdariffa</name>
    <name type="common">roselle</name>
    <dbReference type="NCBI Taxonomy" id="183260"/>
    <lineage>
        <taxon>Eukaryota</taxon>
        <taxon>Viridiplantae</taxon>
        <taxon>Streptophyta</taxon>
        <taxon>Embryophyta</taxon>
        <taxon>Tracheophyta</taxon>
        <taxon>Spermatophyta</taxon>
        <taxon>Magnoliopsida</taxon>
        <taxon>eudicotyledons</taxon>
        <taxon>Gunneridae</taxon>
        <taxon>Pentapetalae</taxon>
        <taxon>rosids</taxon>
        <taxon>malvids</taxon>
        <taxon>Malvales</taxon>
        <taxon>Malvaceae</taxon>
        <taxon>Malvoideae</taxon>
        <taxon>Hibiscus</taxon>
    </lineage>
</organism>
<feature type="compositionally biased region" description="Acidic residues" evidence="1">
    <location>
        <begin position="87"/>
        <end position="98"/>
    </location>
</feature>
<reference evidence="2 3" key="1">
    <citation type="journal article" date="2024" name="G3 (Bethesda)">
        <title>Genome assembly of Hibiscus sabdariffa L. provides insights into metabolisms of medicinal natural products.</title>
        <authorList>
            <person name="Kim T."/>
        </authorList>
    </citation>
    <scope>NUCLEOTIDE SEQUENCE [LARGE SCALE GENOMIC DNA]</scope>
    <source>
        <strain evidence="2">TK-2024</strain>
        <tissue evidence="2">Old leaves</tissue>
    </source>
</reference>
<accession>A0ABR2T0A7</accession>
<gene>
    <name evidence="2" type="ORF">V6N11_032153</name>
</gene>
<keyword evidence="3" id="KW-1185">Reference proteome</keyword>
<evidence type="ECO:0000313" key="2">
    <source>
        <dbReference type="EMBL" id="KAK9030740.1"/>
    </source>
</evidence>
<comment type="caution">
    <text evidence="2">The sequence shown here is derived from an EMBL/GenBank/DDBJ whole genome shotgun (WGS) entry which is preliminary data.</text>
</comment>